<feature type="transmembrane region" description="Helical" evidence="1">
    <location>
        <begin position="109"/>
        <end position="137"/>
    </location>
</feature>
<feature type="transmembrane region" description="Helical" evidence="1">
    <location>
        <begin position="12"/>
        <end position="37"/>
    </location>
</feature>
<keyword evidence="2" id="KW-1185">Reference proteome</keyword>
<keyword evidence="1" id="KW-0472">Membrane</keyword>
<accession>A0A914EBZ8</accession>
<proteinExistence type="predicted"/>
<dbReference type="WBParaSite" id="ACRNAN_scaffold6960.g31413.t1">
    <property type="protein sequence ID" value="ACRNAN_scaffold6960.g31413.t1"/>
    <property type="gene ID" value="ACRNAN_scaffold6960.g31413"/>
</dbReference>
<feature type="transmembrane region" description="Helical" evidence="1">
    <location>
        <begin position="158"/>
        <end position="177"/>
    </location>
</feature>
<dbReference type="Proteomes" id="UP000887540">
    <property type="component" value="Unplaced"/>
</dbReference>
<name>A0A914EBZ8_9BILA</name>
<keyword evidence="1" id="KW-1133">Transmembrane helix</keyword>
<evidence type="ECO:0000313" key="2">
    <source>
        <dbReference type="Proteomes" id="UP000887540"/>
    </source>
</evidence>
<evidence type="ECO:0000313" key="3">
    <source>
        <dbReference type="WBParaSite" id="ACRNAN_scaffold6960.g31413.t1"/>
    </source>
</evidence>
<protein>
    <submittedName>
        <fullName evidence="3">G protein-coupled receptor</fullName>
    </submittedName>
</protein>
<keyword evidence="1" id="KW-0812">Transmembrane</keyword>
<feature type="transmembrane region" description="Helical" evidence="1">
    <location>
        <begin position="49"/>
        <end position="69"/>
    </location>
</feature>
<evidence type="ECO:0000256" key="1">
    <source>
        <dbReference type="SAM" id="Phobius"/>
    </source>
</evidence>
<dbReference type="AlphaFoldDB" id="A0A914EBZ8"/>
<organism evidence="2 3">
    <name type="scientific">Acrobeloides nanus</name>
    <dbReference type="NCBI Taxonomy" id="290746"/>
    <lineage>
        <taxon>Eukaryota</taxon>
        <taxon>Metazoa</taxon>
        <taxon>Ecdysozoa</taxon>
        <taxon>Nematoda</taxon>
        <taxon>Chromadorea</taxon>
        <taxon>Rhabditida</taxon>
        <taxon>Tylenchina</taxon>
        <taxon>Cephalobomorpha</taxon>
        <taxon>Cephaloboidea</taxon>
        <taxon>Cephalobidae</taxon>
        <taxon>Acrobeloides</taxon>
    </lineage>
</organism>
<sequence>MGIYKLLLLNQLLWAYLFDVVLAVWQPVILFPFFICYSAGVAKVFGPMSVYPMYTLMAAVYVPTIVWLFTPDTGVEIVRKNIISTEPIMEKVVELEPTTNGFDWDSGRVILIVGFFDYGLIFIILIPFILSCSVIFVRRMKQLRSTTNLQTFRLQIMLFKTLVVQTVLVLLTVAMPVV</sequence>
<reference evidence="3" key="1">
    <citation type="submission" date="2022-11" db="UniProtKB">
        <authorList>
            <consortium name="WormBaseParasite"/>
        </authorList>
    </citation>
    <scope>IDENTIFICATION</scope>
</reference>